<dbReference type="EMBL" id="VHSF01000001">
    <property type="protein sequence ID" value="TRO66791.1"/>
    <property type="molecule type" value="Genomic_DNA"/>
</dbReference>
<sequence>MILRSSTDGSCYEFTQYEDGVCTDNTCKSGKHTLENGSECDYWGTIDQATRTCTDGGYVTTTSCGGSGSDGGTDPSTGGTGGSGGSTGGDPADSEPDSLDPDSNPVLTKPLERSCIAGYTKDENGSCVIDDEYQIINELEGKALCVYNKLKSTSTGFKNAIKKFEPDFPVAHLKFEIDYTMSSNTKKGYTRPPENYVIDIVLNGNAIKDASFQKRPNLLVAKTIIHEIIHAEMWRKLLSLASDNGDIDINKLDQMLLEGDYPGMLDYYLRYGRNINSNWQHQQMAAHYRETIARALQEFDTGTPVPSDQQPSQFYKDLAWEGLIYSDITAWQQVMNAEEDNRIESVISNYIGIKQNESCVE</sequence>
<keyword evidence="3" id="KW-1185">Reference proteome</keyword>
<proteinExistence type="predicted"/>
<dbReference type="Proteomes" id="UP000315131">
    <property type="component" value="Unassembled WGS sequence"/>
</dbReference>
<organism evidence="2 3">
    <name type="scientific">Christiangramia sabulilitoris</name>
    <dbReference type="NCBI Taxonomy" id="2583991"/>
    <lineage>
        <taxon>Bacteria</taxon>
        <taxon>Pseudomonadati</taxon>
        <taxon>Bacteroidota</taxon>
        <taxon>Flavobacteriia</taxon>
        <taxon>Flavobacteriales</taxon>
        <taxon>Flavobacteriaceae</taxon>
        <taxon>Christiangramia</taxon>
    </lineage>
</organism>
<dbReference type="AlphaFoldDB" id="A0A550I757"/>
<gene>
    <name evidence="2" type="ORF">FGM01_02555</name>
</gene>
<name>A0A550I757_9FLAO</name>
<reference evidence="2 3" key="1">
    <citation type="submission" date="2019-06" db="EMBL/GenBank/DDBJ databases">
        <title>Gramella sabulilitoris sp. nov., isolated from a marine sand.</title>
        <authorList>
            <person name="Yoon J.-H."/>
        </authorList>
    </citation>
    <scope>NUCLEOTIDE SEQUENCE [LARGE SCALE GENOMIC DNA]</scope>
    <source>
        <strain evidence="2 3">HSMS-1</strain>
    </source>
</reference>
<evidence type="ECO:0000313" key="3">
    <source>
        <dbReference type="Proteomes" id="UP000315131"/>
    </source>
</evidence>
<accession>A0A550I757</accession>
<evidence type="ECO:0000313" key="2">
    <source>
        <dbReference type="EMBL" id="TRO66791.1"/>
    </source>
</evidence>
<feature type="region of interest" description="Disordered" evidence="1">
    <location>
        <begin position="64"/>
        <end position="108"/>
    </location>
</feature>
<dbReference type="OrthoDB" id="1450227at2"/>
<protein>
    <submittedName>
        <fullName evidence="2">Uncharacterized protein</fullName>
    </submittedName>
</protein>
<dbReference type="RefSeq" id="WP_143409570.1">
    <property type="nucleotide sequence ID" value="NZ_VHSF01000001.1"/>
</dbReference>
<evidence type="ECO:0000256" key="1">
    <source>
        <dbReference type="SAM" id="MobiDB-lite"/>
    </source>
</evidence>
<comment type="caution">
    <text evidence="2">The sequence shown here is derived from an EMBL/GenBank/DDBJ whole genome shotgun (WGS) entry which is preliminary data.</text>
</comment>
<feature type="compositionally biased region" description="Gly residues" evidence="1">
    <location>
        <begin position="78"/>
        <end position="88"/>
    </location>
</feature>